<reference evidence="4" key="3">
    <citation type="submission" date="2025-09" db="UniProtKB">
        <authorList>
            <consortium name="Ensembl"/>
        </authorList>
    </citation>
    <scope>IDENTIFICATION</scope>
</reference>
<evidence type="ECO:0000256" key="2">
    <source>
        <dbReference type="SAM" id="SignalP"/>
    </source>
</evidence>
<sequence>MIPTMTVKMALVLLLLCLVFVHFTFPSTRLRYFSSNETEGSWTDSLTRCRQNNESPVTLYDEEDGMFTMKFIYGKSVWLGLRKVRNITWSDGSPVTFNKSSVDVTNGTQRCQAIENNTWKDYDCSTLKYFMCEPVLGTNITNYTLVEINKTWCQAREYCRYKHYDLVSISNDVQNDQVIEKGNNRSFWIGLMHDEWEWEDKGCSSFRKWIGPKQCCCAIQSNYGLDPKMRRHDCLHFVCLFCSRGHVRIKVIPIESTWEQAFDYCKAKHTRLLWIESVEDQKAVVQWLNYTQGGDRRFWIGLRQSRVFGFWIWANERMVGYSNWKNNTQPELPLSNHCGVITPSDNYTWSDENCLFPLHFLCEEEIYFMNN</sequence>
<dbReference type="GeneID" id="115595645"/>
<dbReference type="PANTHER" id="PTHR45784">
    <property type="entry name" value="C-TYPE LECTIN DOMAIN FAMILY 20 MEMBER A-RELATED"/>
    <property type="match status" value="1"/>
</dbReference>
<reference evidence="4" key="2">
    <citation type="submission" date="2025-08" db="UniProtKB">
        <authorList>
            <consortium name="Ensembl"/>
        </authorList>
    </citation>
    <scope>IDENTIFICATION</scope>
</reference>
<dbReference type="PANTHER" id="PTHR45784:SF3">
    <property type="entry name" value="C-TYPE LECTIN DOMAIN FAMILY 4 MEMBER K-LIKE-RELATED"/>
    <property type="match status" value="1"/>
</dbReference>
<feature type="signal peptide" evidence="2">
    <location>
        <begin position="1"/>
        <end position="26"/>
    </location>
</feature>
<dbReference type="InParanoid" id="A0A671Z2J1"/>
<feature type="domain" description="C-type lectin" evidence="3">
    <location>
        <begin position="257"/>
        <end position="363"/>
    </location>
</feature>
<dbReference type="Gene3D" id="3.10.100.10">
    <property type="entry name" value="Mannose-Binding Protein A, subunit A"/>
    <property type="match status" value="3"/>
</dbReference>
<dbReference type="PROSITE" id="PS00615">
    <property type="entry name" value="C_TYPE_LECTIN_1"/>
    <property type="match status" value="1"/>
</dbReference>
<feature type="domain" description="C-type lectin" evidence="3">
    <location>
        <begin position="143"/>
        <end position="243"/>
    </location>
</feature>
<dbReference type="CDD" id="cd00037">
    <property type="entry name" value="CLECT"/>
    <property type="match status" value="1"/>
</dbReference>
<dbReference type="SUPFAM" id="SSF56436">
    <property type="entry name" value="C-type lectin-like"/>
    <property type="match status" value="3"/>
</dbReference>
<dbReference type="InterPro" id="IPR016187">
    <property type="entry name" value="CTDL_fold"/>
</dbReference>
<dbReference type="GeneTree" id="ENSGT00940000168532"/>
<keyword evidence="1" id="KW-1015">Disulfide bond</keyword>
<evidence type="ECO:0000313" key="4">
    <source>
        <dbReference type="Ensembl" id="ENSSAUP00010069190.1"/>
    </source>
</evidence>
<dbReference type="OMA" id="LMHDEWE"/>
<name>A0A671Z2J1_SPAAU</name>
<protein>
    <submittedName>
        <fullName evidence="4">Macrophage mannose receptor 1-like</fullName>
    </submittedName>
</protein>
<dbReference type="RefSeq" id="XP_030296228.1">
    <property type="nucleotide sequence ID" value="XM_030440368.1"/>
</dbReference>
<keyword evidence="5" id="KW-1185">Reference proteome</keyword>
<feature type="chain" id="PRO_5025481157" evidence="2">
    <location>
        <begin position="27"/>
        <end position="371"/>
    </location>
</feature>
<evidence type="ECO:0000259" key="3">
    <source>
        <dbReference type="PROSITE" id="PS50041"/>
    </source>
</evidence>
<accession>A0A671Z2J1</accession>
<dbReference type="AlphaFoldDB" id="A0A671Z2J1"/>
<organism evidence="4 5">
    <name type="scientific">Sparus aurata</name>
    <name type="common">Gilthead sea bream</name>
    <dbReference type="NCBI Taxonomy" id="8175"/>
    <lineage>
        <taxon>Eukaryota</taxon>
        <taxon>Metazoa</taxon>
        <taxon>Chordata</taxon>
        <taxon>Craniata</taxon>
        <taxon>Vertebrata</taxon>
        <taxon>Euteleostomi</taxon>
        <taxon>Actinopterygii</taxon>
        <taxon>Neopterygii</taxon>
        <taxon>Teleostei</taxon>
        <taxon>Neoteleostei</taxon>
        <taxon>Acanthomorphata</taxon>
        <taxon>Eupercaria</taxon>
        <taxon>Spariformes</taxon>
        <taxon>Sparidae</taxon>
        <taxon>Sparus</taxon>
    </lineage>
</organism>
<dbReference type="Ensembl" id="ENSSAUT00010072415.1">
    <property type="protein sequence ID" value="ENSSAUP00010069190.1"/>
    <property type="gene ID" value="ENSSAUG00010027418.1"/>
</dbReference>
<reference evidence="4" key="1">
    <citation type="submission" date="2021-04" db="EMBL/GenBank/DDBJ databases">
        <authorList>
            <consortium name="Wellcome Sanger Institute Data Sharing"/>
        </authorList>
    </citation>
    <scope>NUCLEOTIDE SEQUENCE [LARGE SCALE GENOMIC DNA]</scope>
</reference>
<keyword evidence="2" id="KW-0732">Signal</keyword>
<dbReference type="PROSITE" id="PS50041">
    <property type="entry name" value="C_TYPE_LECTIN_2"/>
    <property type="match status" value="3"/>
</dbReference>
<evidence type="ECO:0000256" key="1">
    <source>
        <dbReference type="ARBA" id="ARBA00023157"/>
    </source>
</evidence>
<dbReference type="Proteomes" id="UP000472265">
    <property type="component" value="Chromosome 14"/>
</dbReference>
<dbReference type="InterPro" id="IPR001304">
    <property type="entry name" value="C-type_lectin-like"/>
</dbReference>
<dbReference type="Pfam" id="PF00059">
    <property type="entry name" value="Lectin_C"/>
    <property type="match status" value="3"/>
</dbReference>
<dbReference type="InterPro" id="IPR016186">
    <property type="entry name" value="C-type_lectin-like/link_sf"/>
</dbReference>
<dbReference type="InterPro" id="IPR018378">
    <property type="entry name" value="C-type_lectin_CS"/>
</dbReference>
<feature type="domain" description="C-type lectin" evidence="3">
    <location>
        <begin position="32"/>
        <end position="133"/>
    </location>
</feature>
<dbReference type="SMART" id="SM00034">
    <property type="entry name" value="CLECT"/>
    <property type="match status" value="3"/>
</dbReference>
<evidence type="ECO:0000313" key="5">
    <source>
        <dbReference type="Proteomes" id="UP000472265"/>
    </source>
</evidence>
<dbReference type="OrthoDB" id="8950604at2759"/>
<gene>
    <name evidence="4" type="primary">LOC115595645</name>
</gene>
<proteinExistence type="predicted"/>